<comment type="caution">
    <text evidence="1">The sequence shown here is derived from an EMBL/GenBank/DDBJ whole genome shotgun (WGS) entry which is preliminary data.</text>
</comment>
<proteinExistence type="predicted"/>
<dbReference type="EMBL" id="MHIF01000050">
    <property type="protein sequence ID" value="OGY47010.1"/>
    <property type="molecule type" value="Genomic_DNA"/>
</dbReference>
<gene>
    <name evidence="1" type="ORF">A2663_00895</name>
</gene>
<organism evidence="1 2">
    <name type="scientific">Candidatus Buchananbacteria bacterium RIFCSPHIGHO2_01_FULL_46_12</name>
    <dbReference type="NCBI Taxonomy" id="1797536"/>
    <lineage>
        <taxon>Bacteria</taxon>
        <taxon>Candidatus Buchananiibacteriota</taxon>
    </lineage>
</organism>
<evidence type="ECO:0000313" key="1">
    <source>
        <dbReference type="EMBL" id="OGY47010.1"/>
    </source>
</evidence>
<name>A0A1G1Y5I1_9BACT</name>
<evidence type="ECO:0000313" key="2">
    <source>
        <dbReference type="Proteomes" id="UP000178432"/>
    </source>
</evidence>
<dbReference type="Proteomes" id="UP000178432">
    <property type="component" value="Unassembled WGS sequence"/>
</dbReference>
<protein>
    <submittedName>
        <fullName evidence="1">Uncharacterized protein</fullName>
    </submittedName>
</protein>
<reference evidence="1 2" key="1">
    <citation type="journal article" date="2016" name="Nat. Commun.">
        <title>Thousands of microbial genomes shed light on interconnected biogeochemical processes in an aquifer system.</title>
        <authorList>
            <person name="Anantharaman K."/>
            <person name="Brown C.T."/>
            <person name="Hug L.A."/>
            <person name="Sharon I."/>
            <person name="Castelle C.J."/>
            <person name="Probst A.J."/>
            <person name="Thomas B.C."/>
            <person name="Singh A."/>
            <person name="Wilkins M.J."/>
            <person name="Karaoz U."/>
            <person name="Brodie E.L."/>
            <person name="Williams K.H."/>
            <person name="Hubbard S.S."/>
            <person name="Banfield J.F."/>
        </authorList>
    </citation>
    <scope>NUCLEOTIDE SEQUENCE [LARGE SCALE GENOMIC DNA]</scope>
</reference>
<dbReference type="AlphaFoldDB" id="A0A1G1Y5I1"/>
<sequence>MADSLALSLLEIENFLAAKNSALASQYFLDYQGRAKKASEIIWQASQESKINPKVLLTTLQKEQSLISDSDPSADQLAKAMGYRCPDGDVCNPKALGFGKQVDGAAWQFRQYLDNPFDWNFQAGGQYEIDGYFVSPANKASADLYNYTPHIAGNRSFFNIWQDFWGRDYPDGSLVKTVESPAVWHLKSGQRRLIYSWGVLLSRFDPRKILSISRTDLEKYGIGPAIKFYNYSLLNPPNGKIYLLADDQLRYISSPEVFRTLGFNWEEIIEATQADLAGYSFGPELTVQSIYPTGALLQNKQTGGVYFVENGVKQPIFSKEIMKVNFPGKILTSVSPEELDKYQTGEPVKFKDGELIKAAGDSKVYVIAGGFRRWIKTARAFANFSYKWDNIITTTPQAVAVHPLGEDLE</sequence>
<accession>A0A1G1Y5I1</accession>